<dbReference type="Proteomes" id="UP000078512">
    <property type="component" value="Unassembled WGS sequence"/>
</dbReference>
<reference evidence="9 10" key="1">
    <citation type="submission" date="2016-05" db="EMBL/GenBank/DDBJ databases">
        <title>Genome sequencing reveals origins of a unique bacterial endosymbiosis in the earliest lineages of terrestrial Fungi.</title>
        <authorList>
            <consortium name="DOE Joint Genome Institute"/>
            <person name="Uehling J."/>
            <person name="Gryganskyi A."/>
            <person name="Hameed K."/>
            <person name="Tschaplinski T."/>
            <person name="Misztal P."/>
            <person name="Wu S."/>
            <person name="Desiro A."/>
            <person name="Vande Pol N."/>
            <person name="Du Z.-Y."/>
            <person name="Zienkiewicz A."/>
            <person name="Zienkiewicz K."/>
            <person name="Morin E."/>
            <person name="Tisserant E."/>
            <person name="Splivallo R."/>
            <person name="Hainaut M."/>
            <person name="Henrissat B."/>
            <person name="Ohm R."/>
            <person name="Kuo A."/>
            <person name="Yan J."/>
            <person name="Lipzen A."/>
            <person name="Nolan M."/>
            <person name="Labutti K."/>
            <person name="Barry K."/>
            <person name="Goldstein A."/>
            <person name="Labbe J."/>
            <person name="Schadt C."/>
            <person name="Tuskan G."/>
            <person name="Grigoriev I."/>
            <person name="Martin F."/>
            <person name="Vilgalys R."/>
            <person name="Bonito G."/>
        </authorList>
    </citation>
    <scope>NUCLEOTIDE SEQUENCE [LARGE SCALE GENOMIC DNA]</scope>
    <source>
        <strain evidence="9 10">AG-77</strain>
    </source>
</reference>
<proteinExistence type="inferred from homology"/>
<comment type="subcellular location">
    <subcellularLocation>
        <location evidence="1 6">Nucleus</location>
    </subcellularLocation>
</comment>
<name>A0A197JNR3_9FUNG</name>
<evidence type="ECO:0000313" key="9">
    <source>
        <dbReference type="EMBL" id="OAQ25999.1"/>
    </source>
</evidence>
<evidence type="ECO:0000259" key="7">
    <source>
        <dbReference type="Pfam" id="PF05916"/>
    </source>
</evidence>
<dbReference type="InterPro" id="IPR021151">
    <property type="entry name" value="GINS_A"/>
</dbReference>
<dbReference type="CDD" id="cd11711">
    <property type="entry name" value="GINS_A_Sld5"/>
    <property type="match status" value="1"/>
</dbReference>
<keyword evidence="4 6" id="KW-0235">DNA replication</keyword>
<evidence type="ECO:0000256" key="2">
    <source>
        <dbReference type="ARBA" id="ARBA00008187"/>
    </source>
</evidence>
<comment type="similarity">
    <text evidence="2 6">Belongs to the GINS4/SLD5 family.</text>
</comment>
<accession>A0A197JNR3</accession>
<dbReference type="PANTHER" id="PTHR21206">
    <property type="entry name" value="SLD5 PROTEIN"/>
    <property type="match status" value="1"/>
</dbReference>
<keyword evidence="5 6" id="KW-0539">Nucleus</keyword>
<evidence type="ECO:0000256" key="3">
    <source>
        <dbReference type="ARBA" id="ARBA00014804"/>
    </source>
</evidence>
<dbReference type="InterPro" id="IPR036224">
    <property type="entry name" value="GINS_bundle-like_dom_sf"/>
</dbReference>
<dbReference type="PIRSF" id="PIRSF007764">
    <property type="entry name" value="Sld5"/>
    <property type="match status" value="1"/>
</dbReference>
<comment type="function">
    <text evidence="6">The GINS complex plays an essential role in the initiation of DNA replication.</text>
</comment>
<dbReference type="EMBL" id="KV442071">
    <property type="protein sequence ID" value="OAQ25999.1"/>
    <property type="molecule type" value="Genomic_DNA"/>
</dbReference>
<dbReference type="CDD" id="cd21692">
    <property type="entry name" value="GINS_B_Sld5"/>
    <property type="match status" value="1"/>
</dbReference>
<evidence type="ECO:0000256" key="1">
    <source>
        <dbReference type="ARBA" id="ARBA00004123"/>
    </source>
</evidence>
<dbReference type="GO" id="GO:0000727">
    <property type="term" value="P:double-strand break repair via break-induced replication"/>
    <property type="evidence" value="ECO:0007669"/>
    <property type="project" value="EnsemblFungi"/>
</dbReference>
<evidence type="ECO:0000256" key="5">
    <source>
        <dbReference type="ARBA" id="ARBA00023242"/>
    </source>
</evidence>
<dbReference type="OrthoDB" id="338231at2759"/>
<dbReference type="GO" id="GO:0006261">
    <property type="term" value="P:DNA-templated DNA replication"/>
    <property type="evidence" value="ECO:0007669"/>
    <property type="project" value="EnsemblFungi"/>
</dbReference>
<gene>
    <name evidence="9" type="ORF">K457DRAFT_115769</name>
</gene>
<organism evidence="9 10">
    <name type="scientific">Linnemannia elongata AG-77</name>
    <dbReference type="NCBI Taxonomy" id="1314771"/>
    <lineage>
        <taxon>Eukaryota</taxon>
        <taxon>Fungi</taxon>
        <taxon>Fungi incertae sedis</taxon>
        <taxon>Mucoromycota</taxon>
        <taxon>Mortierellomycotina</taxon>
        <taxon>Mortierellomycetes</taxon>
        <taxon>Mortierellales</taxon>
        <taxon>Mortierellaceae</taxon>
        <taxon>Linnemannia</taxon>
    </lineage>
</organism>
<evidence type="ECO:0000259" key="8">
    <source>
        <dbReference type="Pfam" id="PF16922"/>
    </source>
</evidence>
<keyword evidence="10" id="KW-1185">Reference proteome</keyword>
<dbReference type="SUPFAM" id="SSF160059">
    <property type="entry name" value="PriA/YqbF domain"/>
    <property type="match status" value="1"/>
</dbReference>
<dbReference type="InterPro" id="IPR008591">
    <property type="entry name" value="GINS_Sld5"/>
</dbReference>
<dbReference type="InterPro" id="IPR031633">
    <property type="entry name" value="SLD5_C"/>
</dbReference>
<evidence type="ECO:0000313" key="10">
    <source>
        <dbReference type="Proteomes" id="UP000078512"/>
    </source>
</evidence>
<dbReference type="GO" id="GO:0000811">
    <property type="term" value="C:GINS complex"/>
    <property type="evidence" value="ECO:0007669"/>
    <property type="project" value="UniProtKB-UniRule"/>
</dbReference>
<dbReference type="SUPFAM" id="SSF158573">
    <property type="entry name" value="GINS helical bundle-like"/>
    <property type="match status" value="1"/>
</dbReference>
<dbReference type="InterPro" id="IPR038749">
    <property type="entry name" value="Sld5_GINS_A"/>
</dbReference>
<dbReference type="GO" id="GO:0043596">
    <property type="term" value="C:nuclear replication fork"/>
    <property type="evidence" value="ECO:0007669"/>
    <property type="project" value="EnsemblFungi"/>
</dbReference>
<dbReference type="PANTHER" id="PTHR21206:SF0">
    <property type="entry name" value="DNA REPLICATION COMPLEX GINS PROTEIN SLD5"/>
    <property type="match status" value="1"/>
</dbReference>
<sequence>MSDDDDFKFADYTDRISASREPDVEAIDPAGDVSHLTQAWVDERAAPELLQYQEQCIKRLLVRIEEQTLLVEELDPRNDTSVILSILYQTELERVKFVLRSYLRTRISKIERFCAYVLSDGPTRKRLSRAELHYAENYSRATRQHYQNSFLSSLPQSLQSQDEAVFSRKLSMVSQPSLDEAVFCRIAEDIGDYQLDEDETVELEKGQIYIFKYRSVRTLLHRRQIHLI</sequence>
<dbReference type="Pfam" id="PF16922">
    <property type="entry name" value="SLD5_C"/>
    <property type="match status" value="1"/>
</dbReference>
<feature type="domain" description="GINS subunit" evidence="7">
    <location>
        <begin position="88"/>
        <end position="149"/>
    </location>
</feature>
<evidence type="ECO:0000256" key="4">
    <source>
        <dbReference type="ARBA" id="ARBA00022705"/>
    </source>
</evidence>
<feature type="domain" description="DNA replication complex GINS protein SLD5 C-terminal" evidence="8">
    <location>
        <begin position="176"/>
        <end position="228"/>
    </location>
</feature>
<dbReference type="GO" id="GO:0071162">
    <property type="term" value="C:CMG complex"/>
    <property type="evidence" value="ECO:0007669"/>
    <property type="project" value="EnsemblFungi"/>
</dbReference>
<dbReference type="AlphaFoldDB" id="A0A197JNR3"/>
<dbReference type="STRING" id="1314771.A0A197JNR3"/>
<evidence type="ECO:0000256" key="6">
    <source>
        <dbReference type="PIRNR" id="PIRNR007764"/>
    </source>
</evidence>
<dbReference type="Gene3D" id="1.20.58.1030">
    <property type="match status" value="1"/>
</dbReference>
<dbReference type="Pfam" id="PF05916">
    <property type="entry name" value="Sld5"/>
    <property type="match status" value="1"/>
</dbReference>
<protein>
    <recommendedName>
        <fullName evidence="3 6">DNA replication complex GINS protein SLD5</fullName>
    </recommendedName>
</protein>